<dbReference type="RefSeq" id="WP_102174500.1">
    <property type="nucleotide sequence ID" value="NZ_NMQA01000266.1"/>
</dbReference>
<evidence type="ECO:0000256" key="1">
    <source>
        <dbReference type="SAM" id="Phobius"/>
    </source>
</evidence>
<feature type="transmembrane region" description="Helical" evidence="1">
    <location>
        <begin position="100"/>
        <end position="120"/>
    </location>
</feature>
<feature type="transmembrane region" description="Helical" evidence="1">
    <location>
        <begin position="156"/>
        <end position="177"/>
    </location>
</feature>
<dbReference type="PANTHER" id="PTHR34989:SF1">
    <property type="entry name" value="PROTEIN HDED"/>
    <property type="match status" value="1"/>
</dbReference>
<dbReference type="EMBL" id="NMQA01000266">
    <property type="protein sequence ID" value="PLZ96039.1"/>
    <property type="molecule type" value="Genomic_DNA"/>
</dbReference>
<feature type="transmembrane region" description="Helical" evidence="1">
    <location>
        <begin position="20"/>
        <end position="37"/>
    </location>
</feature>
<organism evidence="2 3">
    <name type="scientific">Fischerella thermalis CCMEE 5268</name>
    <dbReference type="NCBI Taxonomy" id="2019662"/>
    <lineage>
        <taxon>Bacteria</taxon>
        <taxon>Bacillati</taxon>
        <taxon>Cyanobacteriota</taxon>
        <taxon>Cyanophyceae</taxon>
        <taxon>Nostocales</taxon>
        <taxon>Hapalosiphonaceae</taxon>
        <taxon>Fischerella</taxon>
    </lineage>
</organism>
<reference evidence="2 3" key="1">
    <citation type="submission" date="2017-07" db="EMBL/GenBank/DDBJ databases">
        <title>Genomes of Fischerella (Mastigocladus) sp. strains.</title>
        <authorList>
            <person name="Miller S.R."/>
        </authorList>
    </citation>
    <scope>NUCLEOTIDE SEQUENCE [LARGE SCALE GENOMIC DNA]</scope>
    <source>
        <strain evidence="2 3">CCMEE 5268</strain>
    </source>
</reference>
<dbReference type="InterPro" id="IPR005325">
    <property type="entry name" value="DUF308_memb"/>
</dbReference>
<proteinExistence type="predicted"/>
<feature type="transmembrane region" description="Helical" evidence="1">
    <location>
        <begin position="75"/>
        <end position="94"/>
    </location>
</feature>
<dbReference type="PANTHER" id="PTHR34989">
    <property type="entry name" value="PROTEIN HDED"/>
    <property type="match status" value="1"/>
</dbReference>
<dbReference type="GO" id="GO:0005886">
    <property type="term" value="C:plasma membrane"/>
    <property type="evidence" value="ECO:0007669"/>
    <property type="project" value="TreeGrafter"/>
</dbReference>
<protein>
    <recommendedName>
        <fullName evidence="4">HdeD family acid-resistance protein</fullName>
    </recommendedName>
</protein>
<gene>
    <name evidence="2" type="ORF">CEN50_20155</name>
</gene>
<evidence type="ECO:0000313" key="3">
    <source>
        <dbReference type="Proteomes" id="UP000235025"/>
    </source>
</evidence>
<evidence type="ECO:0008006" key="4">
    <source>
        <dbReference type="Google" id="ProtNLM"/>
    </source>
</evidence>
<dbReference type="Pfam" id="PF03729">
    <property type="entry name" value="DUF308"/>
    <property type="match status" value="2"/>
</dbReference>
<feature type="transmembrane region" description="Helical" evidence="1">
    <location>
        <begin position="132"/>
        <end position="150"/>
    </location>
</feature>
<evidence type="ECO:0000313" key="2">
    <source>
        <dbReference type="EMBL" id="PLZ96039.1"/>
    </source>
</evidence>
<accession>A0A2N6KBX3</accession>
<keyword evidence="1" id="KW-0472">Membrane</keyword>
<comment type="caution">
    <text evidence="2">The sequence shown here is derived from an EMBL/GenBank/DDBJ whole genome shotgun (WGS) entry which is preliminary data.</text>
</comment>
<keyword evidence="1" id="KW-1133">Transmembrane helix</keyword>
<sequence>MREPSNRRIATLLARNWWTLVLRGVIAILFGIAVFIWPRISVAVLVGLFGLFVLISGILALIAAFSRSQPEENRWLLVFEGIIGIIAGVLVFIWPGITALILLYFIAAWAIVTGILEIIAAIQLRKEIDNEWLLAIAGVASVLFGILAAIRPGAGALAILWVIGTYAIIFGVMLLILGLRLRNWHTPGPPVI</sequence>
<feature type="transmembrane region" description="Helical" evidence="1">
    <location>
        <begin position="43"/>
        <end position="63"/>
    </location>
</feature>
<dbReference type="Proteomes" id="UP000235025">
    <property type="component" value="Unassembled WGS sequence"/>
</dbReference>
<dbReference type="InterPro" id="IPR052712">
    <property type="entry name" value="Acid_resist_chaperone_HdeD"/>
</dbReference>
<dbReference type="AlphaFoldDB" id="A0A2N6KBX3"/>
<keyword evidence="1" id="KW-0812">Transmembrane</keyword>
<name>A0A2N6KBX3_9CYAN</name>